<dbReference type="EnsemblBacteria" id="ABA47881">
    <property type="protein sequence ID" value="ABA47881"/>
    <property type="gene ID" value="BURPS1710b_0500"/>
</dbReference>
<gene>
    <name evidence="2" type="ordered locus">BURPS1710b_0500</name>
</gene>
<feature type="compositionally biased region" description="Gly residues" evidence="1">
    <location>
        <begin position="531"/>
        <end position="542"/>
    </location>
</feature>
<feature type="region of interest" description="Disordered" evidence="1">
    <location>
        <begin position="531"/>
        <end position="572"/>
    </location>
</feature>
<name>Q3JWY9_BURP1</name>
<dbReference type="HOGENOM" id="CLU_476252_0_0_4"/>
<dbReference type="KEGG" id="bpm:BURPS1710b_0500"/>
<dbReference type="AlphaFoldDB" id="Q3JWY9"/>
<dbReference type="Proteomes" id="UP000002700">
    <property type="component" value="Chromosome I"/>
</dbReference>
<feature type="compositionally biased region" description="Pro residues" evidence="1">
    <location>
        <begin position="1"/>
        <end position="10"/>
    </location>
</feature>
<sequence>MRRGRPPPSCRPSGSRRRGPGTARTPGHPRAGASVAALVFLQLRQRRRFARRQQADLRIDAQLVARIGDVEVAHRQLADPVARREHRLHLLHRQALRLVREVGRARADDRIIVAAAQLDRHLARDRARDPALRRLAQHDRLRVEPAALVQQAAETTAVLAVLLDRVLVVDAGDEALVCDVQQREPRGLIDAAALRLDDPVLDLVAHPEAVAPADPVRLEQQRDRILVLDAVQRDRAPLFEADRHFFLVDLHVVAPERDAHDRIDDLDAALEALEILRLVRRAEQVRIGRVRLLGRHLVLETGLAHEFGHFRAAAELVDELLVEPRLVDLQIRIDEQAIAVEALDVVALVRAAVAPDVDAVFLHRGNEHRARHGAANRGRIEIRDAGRRNVERAALERRDPFGDELRAAVDQARAFGAVLDRALRDRVVVVFVGLAEIGRVCVRNGSLDAHPVQRGARVEAAGERNADLLAGREIFKNRGHDENRSISWKGEFRGIQEYRLCPIMRQVSRAAPAGPKWGREGGGRGCGVDGGGVWGSRGGQGGRQSRARQARRTSRGDWIKESGARIVGPLGH</sequence>
<reference evidence="2 3" key="1">
    <citation type="submission" date="2005-09" db="EMBL/GenBank/DDBJ databases">
        <authorList>
            <person name="Woods D.E."/>
            <person name="Nierman W.C."/>
        </authorList>
    </citation>
    <scope>NUCLEOTIDE SEQUENCE [LARGE SCALE GENOMIC DNA]</scope>
    <source>
        <strain evidence="2 3">1710b</strain>
    </source>
</reference>
<protein>
    <submittedName>
        <fullName evidence="2">Uncharacterized protein</fullName>
    </submittedName>
</protein>
<accession>Q3JWY9</accession>
<feature type="compositionally biased region" description="Low complexity" evidence="1">
    <location>
        <begin position="20"/>
        <end position="31"/>
    </location>
</feature>
<organism evidence="2 3">
    <name type="scientific">Burkholderia pseudomallei (strain 1710b)</name>
    <dbReference type="NCBI Taxonomy" id="320372"/>
    <lineage>
        <taxon>Bacteria</taxon>
        <taxon>Pseudomonadati</taxon>
        <taxon>Pseudomonadota</taxon>
        <taxon>Betaproteobacteria</taxon>
        <taxon>Burkholderiales</taxon>
        <taxon>Burkholderiaceae</taxon>
        <taxon>Burkholderia</taxon>
        <taxon>pseudomallei group</taxon>
    </lineage>
</organism>
<evidence type="ECO:0000256" key="1">
    <source>
        <dbReference type="SAM" id="MobiDB-lite"/>
    </source>
</evidence>
<feature type="compositionally biased region" description="Basic and acidic residues" evidence="1">
    <location>
        <begin position="554"/>
        <end position="563"/>
    </location>
</feature>
<proteinExistence type="predicted"/>
<dbReference type="EMBL" id="CP000124">
    <property type="protein sequence ID" value="ABA47881.1"/>
    <property type="molecule type" value="Genomic_DNA"/>
</dbReference>
<feature type="region of interest" description="Disordered" evidence="1">
    <location>
        <begin position="1"/>
        <end position="31"/>
    </location>
</feature>
<evidence type="ECO:0000313" key="3">
    <source>
        <dbReference type="Proteomes" id="UP000002700"/>
    </source>
</evidence>
<evidence type="ECO:0000313" key="2">
    <source>
        <dbReference type="EMBL" id="ABA47881.1"/>
    </source>
</evidence>